<protein>
    <recommendedName>
        <fullName evidence="9">7TM chemoreceptor</fullName>
    </recommendedName>
</protein>
<dbReference type="InterPro" id="IPR050920">
    <property type="entry name" value="Nematode_rcpt-like_delta"/>
</dbReference>
<evidence type="ECO:0000256" key="6">
    <source>
        <dbReference type="SAM" id="Phobius"/>
    </source>
</evidence>
<evidence type="ECO:0000313" key="7">
    <source>
        <dbReference type="EMBL" id="PIO71034.1"/>
    </source>
</evidence>
<evidence type="ECO:0000256" key="1">
    <source>
        <dbReference type="ARBA" id="ARBA00004141"/>
    </source>
</evidence>
<evidence type="ECO:0000256" key="3">
    <source>
        <dbReference type="ARBA" id="ARBA00022692"/>
    </source>
</evidence>
<dbReference type="AlphaFoldDB" id="A0A2G9ULA3"/>
<organism evidence="7 8">
    <name type="scientific">Teladorsagia circumcincta</name>
    <name type="common">Brown stomach worm</name>
    <name type="synonym">Ostertagia circumcincta</name>
    <dbReference type="NCBI Taxonomy" id="45464"/>
    <lineage>
        <taxon>Eukaryota</taxon>
        <taxon>Metazoa</taxon>
        <taxon>Ecdysozoa</taxon>
        <taxon>Nematoda</taxon>
        <taxon>Chromadorea</taxon>
        <taxon>Rhabditida</taxon>
        <taxon>Rhabditina</taxon>
        <taxon>Rhabditomorpha</taxon>
        <taxon>Strongyloidea</taxon>
        <taxon>Trichostrongylidae</taxon>
        <taxon>Teladorsagia</taxon>
    </lineage>
</organism>
<keyword evidence="3 6" id="KW-0812">Transmembrane</keyword>
<sequence>MEICPPNVSYNPQPSWYGRKYMWIDSGCEKLGHTAENREHSVRILRYSSKSSYAYLLRACIILIASSAAISSTGFAAYVVKFDQETIATIAYSFTSDDEGVLRAVVEAKFGYNMNFECVSGHENILKWNVFPYFLHMTLPITPVYMSILVLRRLTAMKLQNEKTISKSSRRLQSQLLQALIVQTCLPMFFSFAAITSATGQLNIYHHPILEHLTTILLGFAPMLTPLTSLYFIGPYRAWMLRTFVPRKKAIVIAPSPSNSTAPTISCTPQNA</sequence>
<keyword evidence="4 6" id="KW-1133">Transmembrane helix</keyword>
<dbReference type="GO" id="GO:0016020">
    <property type="term" value="C:membrane"/>
    <property type="evidence" value="ECO:0007669"/>
    <property type="project" value="UniProtKB-SubCell"/>
</dbReference>
<proteinExistence type="inferred from homology"/>
<dbReference type="Proteomes" id="UP000230423">
    <property type="component" value="Unassembled WGS sequence"/>
</dbReference>
<dbReference type="InterPro" id="IPR019421">
    <property type="entry name" value="7TM_GPCR_serpentine_rcpt_Srd"/>
</dbReference>
<dbReference type="SUPFAM" id="SSF81321">
    <property type="entry name" value="Family A G protein-coupled receptor-like"/>
    <property type="match status" value="1"/>
</dbReference>
<feature type="transmembrane region" description="Helical" evidence="6">
    <location>
        <begin position="216"/>
        <end position="239"/>
    </location>
</feature>
<gene>
    <name evidence="7" type="ORF">TELCIR_07081</name>
</gene>
<name>A0A2G9ULA3_TELCI</name>
<keyword evidence="5 6" id="KW-0472">Membrane</keyword>
<keyword evidence="8" id="KW-1185">Reference proteome</keyword>
<dbReference type="PANTHER" id="PTHR22945">
    <property type="entry name" value="SERPENTINE RECEPTOR, CLASS D DELTA"/>
    <property type="match status" value="1"/>
</dbReference>
<feature type="transmembrane region" description="Helical" evidence="6">
    <location>
        <begin position="133"/>
        <end position="155"/>
    </location>
</feature>
<evidence type="ECO:0000256" key="5">
    <source>
        <dbReference type="ARBA" id="ARBA00023136"/>
    </source>
</evidence>
<reference evidence="7 8" key="1">
    <citation type="submission" date="2015-09" db="EMBL/GenBank/DDBJ databases">
        <title>Draft genome of the parasitic nematode Teladorsagia circumcincta isolate WARC Sus (inbred).</title>
        <authorList>
            <person name="Mitreva M."/>
        </authorList>
    </citation>
    <scope>NUCLEOTIDE SEQUENCE [LARGE SCALE GENOMIC DNA]</scope>
    <source>
        <strain evidence="7 8">S</strain>
    </source>
</reference>
<evidence type="ECO:0000256" key="2">
    <source>
        <dbReference type="ARBA" id="ARBA00009166"/>
    </source>
</evidence>
<dbReference type="EMBL" id="KZ346080">
    <property type="protein sequence ID" value="PIO71034.1"/>
    <property type="molecule type" value="Genomic_DNA"/>
</dbReference>
<evidence type="ECO:0008006" key="9">
    <source>
        <dbReference type="Google" id="ProtNLM"/>
    </source>
</evidence>
<evidence type="ECO:0000256" key="4">
    <source>
        <dbReference type="ARBA" id="ARBA00022989"/>
    </source>
</evidence>
<feature type="transmembrane region" description="Helical" evidence="6">
    <location>
        <begin position="176"/>
        <end position="196"/>
    </location>
</feature>
<comment type="similarity">
    <text evidence="2">Belongs to the nematode receptor-like protein srd family.</text>
</comment>
<dbReference type="OrthoDB" id="5859769at2759"/>
<dbReference type="PANTHER" id="PTHR22945:SF40">
    <property type="entry name" value="SERPENTINE RECEPTOR, CLASS D (DELTA)-RELATED"/>
    <property type="match status" value="1"/>
</dbReference>
<evidence type="ECO:0000313" key="8">
    <source>
        <dbReference type="Proteomes" id="UP000230423"/>
    </source>
</evidence>
<comment type="subcellular location">
    <subcellularLocation>
        <location evidence="1">Membrane</location>
        <topology evidence="1">Multi-pass membrane protein</topology>
    </subcellularLocation>
</comment>
<dbReference type="Pfam" id="PF10317">
    <property type="entry name" value="7TM_GPCR_Srd"/>
    <property type="match status" value="1"/>
</dbReference>
<accession>A0A2G9ULA3</accession>
<feature type="transmembrane region" description="Helical" evidence="6">
    <location>
        <begin position="55"/>
        <end position="80"/>
    </location>
</feature>